<reference evidence="1" key="1">
    <citation type="submission" date="2023-08" db="EMBL/GenBank/DDBJ databases">
        <title>A de novo genome assembly of Solanum verrucosum Schlechtendal, a Mexican diploid species geographically isolated from the other diploid A-genome species in potato relatives.</title>
        <authorList>
            <person name="Hosaka K."/>
        </authorList>
    </citation>
    <scope>NUCLEOTIDE SEQUENCE</scope>
    <source>
        <tissue evidence="1">Young leaves</tissue>
    </source>
</reference>
<protein>
    <submittedName>
        <fullName evidence="1">Uncharacterized protein</fullName>
    </submittedName>
</protein>
<evidence type="ECO:0000313" key="1">
    <source>
        <dbReference type="EMBL" id="WMV48345.1"/>
    </source>
</evidence>
<dbReference type="AlphaFoldDB" id="A0AAF0UM56"/>
<organism evidence="1 2">
    <name type="scientific">Solanum verrucosum</name>
    <dbReference type="NCBI Taxonomy" id="315347"/>
    <lineage>
        <taxon>Eukaryota</taxon>
        <taxon>Viridiplantae</taxon>
        <taxon>Streptophyta</taxon>
        <taxon>Embryophyta</taxon>
        <taxon>Tracheophyta</taxon>
        <taxon>Spermatophyta</taxon>
        <taxon>Magnoliopsida</taxon>
        <taxon>eudicotyledons</taxon>
        <taxon>Gunneridae</taxon>
        <taxon>Pentapetalae</taxon>
        <taxon>asterids</taxon>
        <taxon>lamiids</taxon>
        <taxon>Solanales</taxon>
        <taxon>Solanaceae</taxon>
        <taxon>Solanoideae</taxon>
        <taxon>Solaneae</taxon>
        <taxon>Solanum</taxon>
    </lineage>
</organism>
<dbReference type="EMBL" id="CP133620">
    <property type="protein sequence ID" value="WMV48345.1"/>
    <property type="molecule type" value="Genomic_DNA"/>
</dbReference>
<gene>
    <name evidence="1" type="ORF">MTR67_041730</name>
</gene>
<keyword evidence="2" id="KW-1185">Reference proteome</keyword>
<sequence length="117" mass="13147">MEQITVKEGRDKGRVKKIGPFNGLNIIKGGEQIRVEDGSDGGIIKKIGVHLLYLDQHGNVISFPAVVDHSYTPKPPQRCIFKTIIHRFLGEVVQGKIVLYLLQCSNATNPYRYDDQN</sequence>
<dbReference type="Proteomes" id="UP001234989">
    <property type="component" value="Chromosome 9"/>
</dbReference>
<name>A0AAF0UM56_SOLVR</name>
<accession>A0AAF0UM56</accession>
<evidence type="ECO:0000313" key="2">
    <source>
        <dbReference type="Proteomes" id="UP001234989"/>
    </source>
</evidence>
<proteinExistence type="predicted"/>